<evidence type="ECO:0000259" key="1">
    <source>
        <dbReference type="Pfam" id="PF07238"/>
    </source>
</evidence>
<evidence type="ECO:0000313" key="3">
    <source>
        <dbReference type="Proteomes" id="UP000315440"/>
    </source>
</evidence>
<dbReference type="AlphaFoldDB" id="A0A5C5ZQA5"/>
<dbReference type="GO" id="GO:0035438">
    <property type="term" value="F:cyclic-di-GMP binding"/>
    <property type="evidence" value="ECO:0007669"/>
    <property type="project" value="InterPro"/>
</dbReference>
<dbReference type="EMBL" id="SJPQ01000001">
    <property type="protein sequence ID" value="TWT89669.1"/>
    <property type="molecule type" value="Genomic_DNA"/>
</dbReference>
<dbReference type="InterPro" id="IPR009875">
    <property type="entry name" value="PilZ_domain"/>
</dbReference>
<proteinExistence type="predicted"/>
<protein>
    <submittedName>
        <fullName evidence="2">PilZ domain protein</fullName>
    </submittedName>
</protein>
<feature type="domain" description="PilZ" evidence="1">
    <location>
        <begin position="137"/>
        <end position="226"/>
    </location>
</feature>
<dbReference type="Pfam" id="PF07238">
    <property type="entry name" value="PilZ"/>
    <property type="match status" value="1"/>
</dbReference>
<gene>
    <name evidence="2" type="ORF">Mal64_00480</name>
</gene>
<dbReference type="OrthoDB" id="8596653at2"/>
<dbReference type="RefSeq" id="WP_146395514.1">
    <property type="nucleotide sequence ID" value="NZ_SJPQ01000001.1"/>
</dbReference>
<comment type="caution">
    <text evidence="2">The sequence shown here is derived from an EMBL/GenBank/DDBJ whole genome shotgun (WGS) entry which is preliminary data.</text>
</comment>
<reference evidence="2 3" key="1">
    <citation type="submission" date="2019-02" db="EMBL/GenBank/DDBJ databases">
        <title>Deep-cultivation of Planctomycetes and their phenomic and genomic characterization uncovers novel biology.</title>
        <authorList>
            <person name="Wiegand S."/>
            <person name="Jogler M."/>
            <person name="Boedeker C."/>
            <person name="Pinto D."/>
            <person name="Vollmers J."/>
            <person name="Rivas-Marin E."/>
            <person name="Kohn T."/>
            <person name="Peeters S.H."/>
            <person name="Heuer A."/>
            <person name="Rast P."/>
            <person name="Oberbeckmann S."/>
            <person name="Bunk B."/>
            <person name="Jeske O."/>
            <person name="Meyerdierks A."/>
            <person name="Storesund J.E."/>
            <person name="Kallscheuer N."/>
            <person name="Luecker S."/>
            <person name="Lage O.M."/>
            <person name="Pohl T."/>
            <person name="Merkel B.J."/>
            <person name="Hornburger P."/>
            <person name="Mueller R.-W."/>
            <person name="Bruemmer F."/>
            <person name="Labrenz M."/>
            <person name="Spormann A.M."/>
            <person name="Op Den Camp H."/>
            <person name="Overmann J."/>
            <person name="Amann R."/>
            <person name="Jetten M.S.M."/>
            <person name="Mascher T."/>
            <person name="Medema M.H."/>
            <person name="Devos D.P."/>
            <person name="Kaster A.-K."/>
            <person name="Ovreas L."/>
            <person name="Rohde M."/>
            <person name="Galperin M.Y."/>
            <person name="Jogler C."/>
        </authorList>
    </citation>
    <scope>NUCLEOTIDE SEQUENCE [LARGE SCALE GENOMIC DNA]</scope>
    <source>
        <strain evidence="2 3">Mal64</strain>
    </source>
</reference>
<organism evidence="2 3">
    <name type="scientific">Pseudobythopirellula maris</name>
    <dbReference type="NCBI Taxonomy" id="2527991"/>
    <lineage>
        <taxon>Bacteria</taxon>
        <taxon>Pseudomonadati</taxon>
        <taxon>Planctomycetota</taxon>
        <taxon>Planctomycetia</taxon>
        <taxon>Pirellulales</taxon>
        <taxon>Lacipirellulaceae</taxon>
        <taxon>Pseudobythopirellula</taxon>
    </lineage>
</organism>
<keyword evidence="3" id="KW-1185">Reference proteome</keyword>
<name>A0A5C5ZQA5_9BACT</name>
<dbReference type="Gene3D" id="2.40.10.220">
    <property type="entry name" value="predicted glycosyltransferase like domains"/>
    <property type="match status" value="1"/>
</dbReference>
<sequence>MCTTVTISEAAPGDVLAESIYDAETTLLLREGVALTNQMLDMLLTRGREWVRIEPRDVLDDCASCGTQLALRKPNGVARPWACNGCGKVYFGKAPESASSAVPADLTLEPVKKLDLTAEEEAAFNEVWEKNQRVGVEQRKHERHAVKLPATVLPLDGKFMISGEPVELTTQDISQGGACLRHTEAFDHPYAYIHFKLPANRELRMLAKVVRNRDCGGAWEIGLKYTSRVIEHSDHPPCSVAGCGATAAYHAHLYYLDSESGDLTFEPDDSCPQLCHEHMLENERLAIERPNSIASVRYPHTNRNGRKGVTVYHPVTRCEKLTTA</sequence>
<evidence type="ECO:0000313" key="2">
    <source>
        <dbReference type="EMBL" id="TWT89669.1"/>
    </source>
</evidence>
<dbReference type="Proteomes" id="UP000315440">
    <property type="component" value="Unassembled WGS sequence"/>
</dbReference>
<accession>A0A5C5ZQA5</accession>
<dbReference type="SUPFAM" id="SSF141371">
    <property type="entry name" value="PilZ domain-like"/>
    <property type="match status" value="1"/>
</dbReference>